<keyword evidence="9 10" id="KW-0413">Isomerase</keyword>
<comment type="similarity">
    <text evidence="2 10">Belongs to the type II topoisomerase GyrB family.</text>
</comment>
<dbReference type="SMART" id="SM00433">
    <property type="entry name" value="TOP2c"/>
    <property type="match status" value="1"/>
</dbReference>
<name>A0ABP9U6F5_9BACT</name>
<dbReference type="InterPro" id="IPR011557">
    <property type="entry name" value="GyrB"/>
</dbReference>
<comment type="cofactor">
    <cofactor evidence="10">
        <name>Mg(2+)</name>
        <dbReference type="ChEBI" id="CHEBI:18420"/>
    </cofactor>
    <cofactor evidence="10">
        <name>Mn(2+)</name>
        <dbReference type="ChEBI" id="CHEBI:29035"/>
    </cofactor>
    <cofactor evidence="10">
        <name>Ca(2+)</name>
        <dbReference type="ChEBI" id="CHEBI:29108"/>
    </cofactor>
    <text evidence="10">Binds two Mg(2+) per subunit. The magnesium ions form salt bridges with both the protein and the DNA. Can also accept other divalent metal cations, such as Mn(2+) or Ca(2+).</text>
</comment>
<accession>A0ABP9U6F5</accession>
<evidence type="ECO:0000256" key="6">
    <source>
        <dbReference type="ARBA" id="ARBA00022842"/>
    </source>
</evidence>
<feature type="binding site" evidence="10">
    <location>
        <position position="521"/>
    </location>
    <ligand>
        <name>Mg(2+)</name>
        <dbReference type="ChEBI" id="CHEBI:18420"/>
        <label>2</label>
    </ligand>
</feature>
<keyword evidence="7 10" id="KW-0799">Topoisomerase</keyword>
<dbReference type="PRINTS" id="PR01159">
    <property type="entry name" value="DNAGYRASEB"/>
</dbReference>
<dbReference type="Gene3D" id="3.30.230.10">
    <property type="match status" value="1"/>
</dbReference>
<keyword evidence="6 10" id="KW-0460">Magnesium</keyword>
<dbReference type="InterPro" id="IPR001241">
    <property type="entry name" value="Topo_IIA"/>
</dbReference>
<dbReference type="InterPro" id="IPR000565">
    <property type="entry name" value="Topo_IIA_B"/>
</dbReference>
<dbReference type="InterPro" id="IPR013506">
    <property type="entry name" value="Topo_IIA_bsu_dom2"/>
</dbReference>
<comment type="catalytic activity">
    <reaction evidence="1 10">
        <text>ATP-dependent breakage, passage and rejoining of double-stranded DNA.</text>
        <dbReference type="EC" id="5.6.2.2"/>
    </reaction>
</comment>
<evidence type="ECO:0000259" key="12">
    <source>
        <dbReference type="PROSITE" id="PS50880"/>
    </source>
</evidence>
<evidence type="ECO:0000256" key="3">
    <source>
        <dbReference type="ARBA" id="ARBA00022723"/>
    </source>
</evidence>
<feature type="domain" description="Toprim" evidence="12">
    <location>
        <begin position="440"/>
        <end position="554"/>
    </location>
</feature>
<feature type="binding site" evidence="10">
    <location>
        <position position="446"/>
    </location>
    <ligand>
        <name>Mg(2+)</name>
        <dbReference type="ChEBI" id="CHEBI:18420"/>
        <label>1</label>
        <note>catalytic</note>
    </ligand>
</feature>
<dbReference type="InterPro" id="IPR013760">
    <property type="entry name" value="Topo_IIA-like_dom_sf"/>
</dbReference>
<evidence type="ECO:0000256" key="9">
    <source>
        <dbReference type="ARBA" id="ARBA00023235"/>
    </source>
</evidence>
<dbReference type="HAMAP" id="MF_01898">
    <property type="entry name" value="GyrB"/>
    <property type="match status" value="1"/>
</dbReference>
<dbReference type="InterPro" id="IPR034160">
    <property type="entry name" value="TOPRIM_GyrB"/>
</dbReference>
<dbReference type="SUPFAM" id="SSF55874">
    <property type="entry name" value="ATPase domain of HSP90 chaperone/DNA topoisomerase II/histidine kinase"/>
    <property type="match status" value="1"/>
</dbReference>
<dbReference type="CDD" id="cd03366">
    <property type="entry name" value="TOPRIM_TopoIIA_GyrB"/>
    <property type="match status" value="1"/>
</dbReference>
<dbReference type="PANTHER" id="PTHR45866:SF1">
    <property type="entry name" value="DNA GYRASE SUBUNIT B, MITOCHONDRIAL"/>
    <property type="match status" value="1"/>
</dbReference>
<dbReference type="Gene3D" id="3.30.565.10">
    <property type="entry name" value="Histidine kinase-like ATPase, C-terminal domain"/>
    <property type="match status" value="1"/>
</dbReference>
<keyword evidence="3 10" id="KW-0479">Metal-binding</keyword>
<dbReference type="NCBIfam" id="NF004189">
    <property type="entry name" value="PRK05644.1"/>
    <property type="match status" value="1"/>
</dbReference>
<feature type="region of interest" description="Disordered" evidence="11">
    <location>
        <begin position="406"/>
        <end position="432"/>
    </location>
</feature>
<feature type="site" description="Interaction with DNA" evidence="10">
    <location>
        <position position="474"/>
    </location>
</feature>
<dbReference type="Pfam" id="PF01751">
    <property type="entry name" value="Toprim"/>
    <property type="match status" value="1"/>
</dbReference>
<dbReference type="InterPro" id="IPR002288">
    <property type="entry name" value="DNA_gyrase_B_C"/>
</dbReference>
<dbReference type="InterPro" id="IPR003594">
    <property type="entry name" value="HATPase_dom"/>
</dbReference>
<keyword evidence="8" id="KW-0238">DNA-binding</keyword>
<reference evidence="13" key="1">
    <citation type="submission" date="2024-02" db="EMBL/GenBank/DDBJ databases">
        <title>Draft genome sequence of new strains in genus Ureaplasma.</title>
        <authorList>
            <person name="Nakajima Y."/>
            <person name="Segawa T."/>
        </authorList>
    </citation>
    <scope>NUCLEOTIDE SEQUENCE [LARGE SCALE GENOMIC DNA]</scope>
    <source>
        <strain evidence="13">OM1</strain>
    </source>
</reference>
<evidence type="ECO:0000256" key="7">
    <source>
        <dbReference type="ARBA" id="ARBA00023029"/>
    </source>
</evidence>
<dbReference type="Gene3D" id="3.40.50.670">
    <property type="match status" value="1"/>
</dbReference>
<dbReference type="Pfam" id="PF00204">
    <property type="entry name" value="DNA_gyraseB"/>
    <property type="match status" value="1"/>
</dbReference>
<comment type="subcellular location">
    <subcellularLocation>
        <location evidence="10">Cytoplasm</location>
    </subcellularLocation>
</comment>
<organism evidence="13 14">
    <name type="scientific">Ureaplasma ceti</name>
    <dbReference type="NCBI Taxonomy" id="3119530"/>
    <lineage>
        <taxon>Bacteria</taxon>
        <taxon>Bacillati</taxon>
        <taxon>Mycoplasmatota</taxon>
        <taxon>Mycoplasmoidales</taxon>
        <taxon>Mycoplasmoidaceae</taxon>
        <taxon>Ureaplasma</taxon>
    </lineage>
</organism>
<comment type="subunit">
    <text evidence="10">Heterotetramer, composed of two GyrA and two GyrB chains. In the heterotetramer, GyrA contains the active site tyrosine that forms a transient covalent intermediate with DNA, while GyrB binds cofactors and catalyzes ATP hydrolysis.</text>
</comment>
<dbReference type="EC" id="5.6.2.2" evidence="10"/>
<dbReference type="Pfam" id="PF02518">
    <property type="entry name" value="HATPase_c"/>
    <property type="match status" value="1"/>
</dbReference>
<proteinExistence type="inferred from homology"/>
<dbReference type="InterPro" id="IPR018522">
    <property type="entry name" value="TopoIIA_CS"/>
</dbReference>
<dbReference type="InterPro" id="IPR036890">
    <property type="entry name" value="HATPase_C_sf"/>
</dbReference>
<evidence type="ECO:0000256" key="4">
    <source>
        <dbReference type="ARBA" id="ARBA00022741"/>
    </source>
</evidence>
<keyword evidence="10" id="KW-0963">Cytoplasm</keyword>
<evidence type="ECO:0000256" key="10">
    <source>
        <dbReference type="HAMAP-Rule" id="MF_01898"/>
    </source>
</evidence>
<dbReference type="SUPFAM" id="SSF56719">
    <property type="entry name" value="Type II DNA topoisomerase"/>
    <property type="match status" value="1"/>
</dbReference>
<dbReference type="InterPro" id="IPR013759">
    <property type="entry name" value="Topo_IIA_B_C"/>
</dbReference>
<dbReference type="PANTHER" id="PTHR45866">
    <property type="entry name" value="DNA GYRASE/TOPOISOMERASE SUBUNIT B"/>
    <property type="match status" value="1"/>
</dbReference>
<evidence type="ECO:0000256" key="8">
    <source>
        <dbReference type="ARBA" id="ARBA00023125"/>
    </source>
</evidence>
<keyword evidence="5 10" id="KW-0067">ATP-binding</keyword>
<dbReference type="CDD" id="cd00822">
    <property type="entry name" value="TopoII_Trans_DNA_gyrase"/>
    <property type="match status" value="1"/>
</dbReference>
<gene>
    <name evidence="10 13" type="primary">gyrB</name>
    <name evidence="13" type="ORF">UREOM_6290</name>
</gene>
<dbReference type="InterPro" id="IPR020568">
    <property type="entry name" value="Ribosomal_Su5_D2-typ_SF"/>
</dbReference>
<evidence type="ECO:0000256" key="5">
    <source>
        <dbReference type="ARBA" id="ARBA00022840"/>
    </source>
</evidence>
<protein>
    <recommendedName>
        <fullName evidence="10">DNA gyrase subunit B</fullName>
        <ecNumber evidence="10">5.6.2.2</ecNumber>
    </recommendedName>
</protein>
<dbReference type="PRINTS" id="PR00418">
    <property type="entry name" value="TPI2FAMILY"/>
</dbReference>
<comment type="function">
    <text evidence="10">A type II topoisomerase that negatively supercoils closed circular double-stranded (ds) DNA in an ATP-dependent manner to modulate DNA topology and maintain chromosomes in an underwound state. Negative supercoiling favors strand separation, and DNA replication, transcription, recombination and repair, all of which involve strand separation. Also able to catalyze the interconversion of other topological isomers of dsDNA rings, including catenanes and knotted rings. Type II topoisomerases break and join 2 DNA strands simultaneously in an ATP-dependent manner.</text>
</comment>
<dbReference type="EMBL" id="BAABQM010000004">
    <property type="protein sequence ID" value="GAA5414918.1"/>
    <property type="molecule type" value="Genomic_DNA"/>
</dbReference>
<evidence type="ECO:0000313" key="13">
    <source>
        <dbReference type="EMBL" id="GAA5414918.1"/>
    </source>
</evidence>
<evidence type="ECO:0000313" key="14">
    <source>
        <dbReference type="Proteomes" id="UP001449582"/>
    </source>
</evidence>
<dbReference type="SMART" id="SM00387">
    <property type="entry name" value="HATPase_c"/>
    <property type="match status" value="1"/>
</dbReference>
<feature type="binding site" evidence="10">
    <location>
        <position position="519"/>
    </location>
    <ligand>
        <name>Mg(2+)</name>
        <dbReference type="ChEBI" id="CHEBI:18420"/>
        <label>2</label>
    </ligand>
</feature>
<keyword evidence="14" id="KW-1185">Reference proteome</keyword>
<evidence type="ECO:0000256" key="11">
    <source>
        <dbReference type="SAM" id="MobiDB-lite"/>
    </source>
</evidence>
<dbReference type="SUPFAM" id="SSF54211">
    <property type="entry name" value="Ribosomal protein S5 domain 2-like"/>
    <property type="match status" value="1"/>
</dbReference>
<keyword evidence="4 10" id="KW-0547">Nucleotide-binding</keyword>
<dbReference type="PROSITE" id="PS50880">
    <property type="entry name" value="TOPRIM"/>
    <property type="match status" value="1"/>
</dbReference>
<dbReference type="NCBIfam" id="NF011501">
    <property type="entry name" value="PRK14939.1"/>
    <property type="match status" value="1"/>
</dbReference>
<dbReference type="NCBIfam" id="TIGR01059">
    <property type="entry name" value="gyrB"/>
    <property type="match status" value="1"/>
</dbReference>
<dbReference type="RefSeq" id="WP_353290078.1">
    <property type="nucleotide sequence ID" value="NZ_BAABQM010000004.1"/>
</dbReference>
<feature type="compositionally biased region" description="Basic and acidic residues" evidence="11">
    <location>
        <begin position="406"/>
        <end position="419"/>
    </location>
</feature>
<dbReference type="PROSITE" id="PS00177">
    <property type="entry name" value="TOPOISOMERASE_II"/>
    <property type="match status" value="1"/>
</dbReference>
<comment type="caution">
    <text evidence="13">The sequence shown here is derived from an EMBL/GenBank/DDBJ whole genome shotgun (WGS) entry which is preliminary data.</text>
</comment>
<dbReference type="InterPro" id="IPR014721">
    <property type="entry name" value="Ribsml_uS5_D2-typ_fold_subgr"/>
</dbReference>
<evidence type="ECO:0000256" key="1">
    <source>
        <dbReference type="ARBA" id="ARBA00000185"/>
    </source>
</evidence>
<sequence length="655" mass="73560">MSENKQHEYDSNSIKVLKGLEPVRTRPGMYIGSTGPDGLHHMIWEIVDNSIDEAMAGYATGVSLTIKKDGSILVEDDGRGIPVDIHSETGKSTVETVLTVLHAGGKFDNESYKVSGGLHGVGASVVNALSEWFKVWVSKEHQEYYIEFRDGGIPLEDLKIIGKSDKKNGTKIQFYPDFSIMEESPWDEEKITSRLKELAYLNKGIKIRFASELTNRKLEWHFEGGLREYARDLNSNKEPLFEEVIYGDKTEMVSAVGGSAKHGAEKVEYLIRCEFAFQYNKSYNSSLHTFCNNINTSEGGTHEEGFVQALVRIINNYAADKKLIKDPNKEKVAKDDILEGLTAIISIKHPNPQYEGQTKKKLGNSEVRKYVNAVVTEMFEKFLLENPDIAKTIVLKTFSAAEARKRSQEAREATRRKSPFESNSLPGKLADCSSRDASVTELYLVEGDSAGGSAKTGREREFQAILPLKGKILNVEKANSTRVFSSDEIAYMITAIGTGTLNDYNSEKLRYSKIIIMTDADVDGAHIRILLLTFFFRYMKNLIADGHVYIAQPPLYKFTAGKSVRYAYSDEELEQFKLEVPSGRFNIQRYKGLGEMNPEQLWETTMDPTNRILLKVTIDDAIAADQAFTLFMGDEVAPRKQFIEEHAESVKNIDA</sequence>
<dbReference type="InterPro" id="IPR006171">
    <property type="entry name" value="TOPRIM_dom"/>
</dbReference>
<dbReference type="CDD" id="cd16928">
    <property type="entry name" value="HATPase_GyrB-like"/>
    <property type="match status" value="1"/>
</dbReference>
<feature type="binding site" evidence="10">
    <location>
        <position position="519"/>
    </location>
    <ligand>
        <name>Mg(2+)</name>
        <dbReference type="ChEBI" id="CHEBI:18420"/>
        <label>1</label>
        <note>catalytic</note>
    </ligand>
</feature>
<dbReference type="Pfam" id="PF00986">
    <property type="entry name" value="DNA_gyraseB_C"/>
    <property type="match status" value="1"/>
</dbReference>
<feature type="site" description="Interaction with DNA" evidence="10">
    <location>
        <position position="471"/>
    </location>
</feature>
<comment type="miscellaneous">
    <text evidence="10">Few gyrases are as efficient as E.coli at forming negative supercoils. Not all organisms have 2 type II topoisomerases; in organisms with a single type II topoisomerase this enzyme also has to decatenate newly replicated chromosomes.</text>
</comment>
<dbReference type="Proteomes" id="UP001449582">
    <property type="component" value="Unassembled WGS sequence"/>
</dbReference>
<evidence type="ECO:0000256" key="2">
    <source>
        <dbReference type="ARBA" id="ARBA00010708"/>
    </source>
</evidence>